<keyword evidence="7 12" id="KW-1133">Transmembrane helix</keyword>
<evidence type="ECO:0000313" key="14">
    <source>
        <dbReference type="Proteomes" id="UP001189429"/>
    </source>
</evidence>
<evidence type="ECO:0000256" key="11">
    <source>
        <dbReference type="ARBA" id="ARBA00032555"/>
    </source>
</evidence>
<organism evidence="13 14">
    <name type="scientific">Prorocentrum cordatum</name>
    <dbReference type="NCBI Taxonomy" id="2364126"/>
    <lineage>
        <taxon>Eukaryota</taxon>
        <taxon>Sar</taxon>
        <taxon>Alveolata</taxon>
        <taxon>Dinophyceae</taxon>
        <taxon>Prorocentrales</taxon>
        <taxon>Prorocentraceae</taxon>
        <taxon>Prorocentrum</taxon>
    </lineage>
</organism>
<dbReference type="EMBL" id="CAUYUJ010000947">
    <property type="protein sequence ID" value="CAK0793367.1"/>
    <property type="molecule type" value="Genomic_DNA"/>
</dbReference>
<comment type="caution">
    <text evidence="13">The sequence shown here is derived from an EMBL/GenBank/DDBJ whole genome shotgun (WGS) entry which is preliminary data.</text>
</comment>
<reference evidence="13" key="1">
    <citation type="submission" date="2023-10" db="EMBL/GenBank/DDBJ databases">
        <authorList>
            <person name="Chen Y."/>
            <person name="Shah S."/>
            <person name="Dougan E. K."/>
            <person name="Thang M."/>
            <person name="Chan C."/>
        </authorList>
    </citation>
    <scope>NUCLEOTIDE SEQUENCE [LARGE SCALE GENOMIC DNA]</scope>
</reference>
<dbReference type="Pfam" id="PF05631">
    <property type="entry name" value="MFS_5"/>
    <property type="match status" value="1"/>
</dbReference>
<keyword evidence="6 12" id="KW-0812">Transmembrane</keyword>
<feature type="transmembrane region" description="Helical" evidence="12">
    <location>
        <begin position="129"/>
        <end position="150"/>
    </location>
</feature>
<evidence type="ECO:0000256" key="5">
    <source>
        <dbReference type="ARBA" id="ARBA00022475"/>
    </source>
</evidence>
<name>A0ABN9PM87_9DINO</name>
<evidence type="ECO:0000256" key="2">
    <source>
        <dbReference type="ARBA" id="ARBA00004651"/>
    </source>
</evidence>
<dbReference type="InterPro" id="IPR008509">
    <property type="entry name" value="MOT2/MFSD5"/>
</dbReference>
<evidence type="ECO:0000256" key="1">
    <source>
        <dbReference type="ARBA" id="ARBA00003019"/>
    </source>
</evidence>
<evidence type="ECO:0000256" key="4">
    <source>
        <dbReference type="ARBA" id="ARBA00022448"/>
    </source>
</evidence>
<keyword evidence="9 12" id="KW-0472">Membrane</keyword>
<evidence type="ECO:0000256" key="7">
    <source>
        <dbReference type="ARBA" id="ARBA00022989"/>
    </source>
</evidence>
<comment type="subcellular location">
    <subcellularLocation>
        <location evidence="2">Cell membrane</location>
        <topology evidence="2">Multi-pass membrane protein</topology>
    </subcellularLocation>
</comment>
<keyword evidence="4" id="KW-0813">Transport</keyword>
<evidence type="ECO:0000256" key="3">
    <source>
        <dbReference type="ARBA" id="ARBA00021242"/>
    </source>
</evidence>
<evidence type="ECO:0000256" key="9">
    <source>
        <dbReference type="ARBA" id="ARBA00023136"/>
    </source>
</evidence>
<keyword evidence="8" id="KW-0406">Ion transport</keyword>
<dbReference type="Proteomes" id="UP001189429">
    <property type="component" value="Unassembled WGS sequence"/>
</dbReference>
<dbReference type="SUPFAM" id="SSF103473">
    <property type="entry name" value="MFS general substrate transporter"/>
    <property type="match status" value="1"/>
</dbReference>
<protein>
    <recommendedName>
        <fullName evidence="3">Molybdate-anion transporter</fullName>
    </recommendedName>
    <alternativeName>
        <fullName evidence="10">Major facilitator superfamily domain-containing protein 5</fullName>
    </alternativeName>
    <alternativeName>
        <fullName evidence="11">Molybdate transporter 2 homolog</fullName>
    </alternativeName>
</protein>
<evidence type="ECO:0000256" key="8">
    <source>
        <dbReference type="ARBA" id="ARBA00023065"/>
    </source>
</evidence>
<evidence type="ECO:0000256" key="6">
    <source>
        <dbReference type="ARBA" id="ARBA00022692"/>
    </source>
</evidence>
<feature type="transmembrane region" description="Helical" evidence="12">
    <location>
        <begin position="37"/>
        <end position="59"/>
    </location>
</feature>
<keyword evidence="14" id="KW-1185">Reference proteome</keyword>
<keyword evidence="5" id="KW-1003">Cell membrane</keyword>
<feature type="non-terminal residue" evidence="13">
    <location>
        <position position="173"/>
    </location>
</feature>
<sequence>GALQVFVFFWDENYGGSDGEDKKEESAWGLILSDKRVMLLGAVNALFEGSMYSFVFMWVPTLLGVLQGSPLPTGLVFAALTVCISLGGLLFSPSLLLSLMSAEKIAVGIFLVGAASLTVPVWNSDLVSVLGSFCVFETCVGAFFPCAGLLRSKVIPDAQQGSVMNIFRIPLNV</sequence>
<evidence type="ECO:0000313" key="13">
    <source>
        <dbReference type="EMBL" id="CAK0793367.1"/>
    </source>
</evidence>
<dbReference type="Gene3D" id="1.20.1250.20">
    <property type="entry name" value="MFS general substrate transporter like domains"/>
    <property type="match status" value="1"/>
</dbReference>
<feature type="non-terminal residue" evidence="13">
    <location>
        <position position="1"/>
    </location>
</feature>
<evidence type="ECO:0000256" key="12">
    <source>
        <dbReference type="SAM" id="Phobius"/>
    </source>
</evidence>
<dbReference type="InterPro" id="IPR036259">
    <property type="entry name" value="MFS_trans_sf"/>
</dbReference>
<dbReference type="PANTHER" id="PTHR23516:SF1">
    <property type="entry name" value="MOLYBDATE-ANION TRANSPORTER"/>
    <property type="match status" value="1"/>
</dbReference>
<feature type="transmembrane region" description="Helical" evidence="12">
    <location>
        <begin position="105"/>
        <end position="123"/>
    </location>
</feature>
<feature type="transmembrane region" description="Helical" evidence="12">
    <location>
        <begin position="71"/>
        <end position="93"/>
    </location>
</feature>
<comment type="function">
    <text evidence="1">Mediates high-affinity intracellular uptake of the rare oligo-element molybdenum.</text>
</comment>
<dbReference type="PANTHER" id="PTHR23516">
    <property type="entry name" value="SAM (S-ADENOSYL METHIONINE) TRANSPORTER"/>
    <property type="match status" value="1"/>
</dbReference>
<evidence type="ECO:0000256" key="10">
    <source>
        <dbReference type="ARBA" id="ARBA00030646"/>
    </source>
</evidence>
<gene>
    <name evidence="13" type="ORF">PCOR1329_LOCUS3686</name>
</gene>
<proteinExistence type="predicted"/>
<accession>A0ABN9PM87</accession>